<proteinExistence type="predicted"/>
<dbReference type="Proteomes" id="UP000503399">
    <property type="component" value="Chromosome"/>
</dbReference>
<organism evidence="2 3">
    <name type="scientific">Candidatus Hydrogenisulfobacillus filiaventi</name>
    <dbReference type="NCBI Taxonomy" id="2707344"/>
    <lineage>
        <taxon>Bacteria</taxon>
        <taxon>Bacillati</taxon>
        <taxon>Bacillota</taxon>
        <taxon>Clostridia</taxon>
        <taxon>Eubacteriales</taxon>
        <taxon>Clostridiales Family XVII. Incertae Sedis</taxon>
        <taxon>Candidatus Hydrogenisulfobacillus</taxon>
    </lineage>
</organism>
<evidence type="ECO:0000256" key="1">
    <source>
        <dbReference type="SAM" id="MobiDB-lite"/>
    </source>
</evidence>
<feature type="region of interest" description="Disordered" evidence="1">
    <location>
        <begin position="66"/>
        <end position="110"/>
    </location>
</feature>
<protein>
    <submittedName>
        <fullName evidence="2">Uncharacterized protein</fullName>
    </submittedName>
</protein>
<sequence length="154" mass="16458">MARSDRIEVTITRCPIAGLSQAYPQLCLRTCGLFAQLAGQAGRPVEVGVQSTRVWDGQPCRIDLLPEAGPQPYRFRTGSAATPASPGRRGRRPGSPRPPAGFGTAGPDADLEAAGQAWGQALWFRDVYHQLWGRRAGLPGEAVSRPVTWGPPGD</sequence>
<evidence type="ECO:0000313" key="2">
    <source>
        <dbReference type="EMBL" id="CAB1127613.1"/>
    </source>
</evidence>
<gene>
    <name evidence="2" type="ORF">R50_0107</name>
</gene>
<dbReference type="AlphaFoldDB" id="A0A6F8ZD99"/>
<dbReference type="EMBL" id="LR778114">
    <property type="protein sequence ID" value="CAB1127613.1"/>
    <property type="molecule type" value="Genomic_DNA"/>
</dbReference>
<name>A0A6F8ZD99_9FIRM</name>
<accession>A0A6F8ZD99</accession>
<reference evidence="2 3" key="1">
    <citation type="submission" date="2020-02" db="EMBL/GenBank/DDBJ databases">
        <authorList>
            <person name="Hogendoorn C."/>
        </authorList>
    </citation>
    <scope>NUCLEOTIDE SEQUENCE [LARGE SCALE GENOMIC DNA]</scope>
    <source>
        <strain evidence="2">R501</strain>
    </source>
</reference>
<keyword evidence="3" id="KW-1185">Reference proteome</keyword>
<evidence type="ECO:0000313" key="3">
    <source>
        <dbReference type="Proteomes" id="UP000503399"/>
    </source>
</evidence>
<dbReference type="KEGG" id="hfv:R50_0107"/>